<keyword evidence="3" id="KW-1185">Reference proteome</keyword>
<dbReference type="Proteomes" id="UP000019678">
    <property type="component" value="Unassembled WGS sequence"/>
</dbReference>
<dbReference type="AlphaFoldDB" id="A0A017T835"/>
<reference evidence="2 3" key="1">
    <citation type="submission" date="2013-05" db="EMBL/GenBank/DDBJ databases">
        <title>Genome assembly of Chondromyces apiculatus DSM 436.</title>
        <authorList>
            <person name="Sharma G."/>
            <person name="Khatri I."/>
            <person name="Kaur C."/>
            <person name="Mayilraj S."/>
            <person name="Subramanian S."/>
        </authorList>
    </citation>
    <scope>NUCLEOTIDE SEQUENCE [LARGE SCALE GENOMIC DNA]</scope>
    <source>
        <strain evidence="2 3">DSM 436</strain>
    </source>
</reference>
<proteinExistence type="predicted"/>
<dbReference type="EMBL" id="ASRX01000024">
    <property type="protein sequence ID" value="EYF05404.1"/>
    <property type="molecule type" value="Genomic_DNA"/>
</dbReference>
<protein>
    <submittedName>
        <fullName evidence="2">Uncharacterized protein</fullName>
    </submittedName>
</protein>
<gene>
    <name evidence="2" type="ORF">CAP_3321</name>
</gene>
<organism evidence="2 3">
    <name type="scientific">Chondromyces apiculatus DSM 436</name>
    <dbReference type="NCBI Taxonomy" id="1192034"/>
    <lineage>
        <taxon>Bacteria</taxon>
        <taxon>Pseudomonadati</taxon>
        <taxon>Myxococcota</taxon>
        <taxon>Polyangia</taxon>
        <taxon>Polyangiales</taxon>
        <taxon>Polyangiaceae</taxon>
        <taxon>Chondromyces</taxon>
    </lineage>
</organism>
<evidence type="ECO:0000313" key="3">
    <source>
        <dbReference type="Proteomes" id="UP000019678"/>
    </source>
</evidence>
<feature type="compositionally biased region" description="Basic and acidic residues" evidence="1">
    <location>
        <begin position="26"/>
        <end position="46"/>
    </location>
</feature>
<evidence type="ECO:0000313" key="2">
    <source>
        <dbReference type="EMBL" id="EYF05404.1"/>
    </source>
</evidence>
<accession>A0A017T835</accession>
<sequence length="46" mass="4757">MQRAGAPEGATAGLVRGGEASVSGGHRFEVFPGEKDLPGKQEFRTA</sequence>
<comment type="caution">
    <text evidence="2">The sequence shown here is derived from an EMBL/GenBank/DDBJ whole genome shotgun (WGS) entry which is preliminary data.</text>
</comment>
<name>A0A017T835_9BACT</name>
<feature type="region of interest" description="Disordered" evidence="1">
    <location>
        <begin position="1"/>
        <end position="46"/>
    </location>
</feature>
<evidence type="ECO:0000256" key="1">
    <source>
        <dbReference type="SAM" id="MobiDB-lite"/>
    </source>
</evidence>